<sequence length="42" mass="4403">MRTNTSLMMLAAIAGLTGAAPAENLTTAAARVSSFPRIGRRR</sequence>
<evidence type="ECO:0000256" key="1">
    <source>
        <dbReference type="SAM" id="SignalP"/>
    </source>
</evidence>
<dbReference type="Proteomes" id="UP000661607">
    <property type="component" value="Unassembled WGS sequence"/>
</dbReference>
<evidence type="ECO:0000313" key="2">
    <source>
        <dbReference type="EMBL" id="MBE1559098.1"/>
    </source>
</evidence>
<keyword evidence="1" id="KW-0732">Signal</keyword>
<reference evidence="2 3" key="1">
    <citation type="submission" date="2020-10" db="EMBL/GenBank/DDBJ databases">
        <title>Sequencing the genomes of 1000 actinobacteria strains.</title>
        <authorList>
            <person name="Klenk H.-P."/>
        </authorList>
    </citation>
    <scope>NUCLEOTIDE SEQUENCE [LARGE SCALE GENOMIC DNA]</scope>
    <source>
        <strain evidence="2 3">DSM 43748</strain>
    </source>
</reference>
<name>A0ABR9KAQ6_9ACTN</name>
<protein>
    <submittedName>
        <fullName evidence="2">Uncharacterized protein</fullName>
    </submittedName>
</protein>
<feature type="signal peptide" evidence="1">
    <location>
        <begin position="1"/>
        <end position="22"/>
    </location>
</feature>
<dbReference type="RefSeq" id="WP_264083142.1">
    <property type="nucleotide sequence ID" value="NZ_BAAASY010000053.1"/>
</dbReference>
<comment type="caution">
    <text evidence="2">The sequence shown here is derived from an EMBL/GenBank/DDBJ whole genome shotgun (WGS) entry which is preliminary data.</text>
</comment>
<accession>A0ABR9KAQ6</accession>
<proteinExistence type="predicted"/>
<keyword evidence="3" id="KW-1185">Reference proteome</keyword>
<dbReference type="EMBL" id="JADBEF010000001">
    <property type="protein sequence ID" value="MBE1559098.1"/>
    <property type="molecule type" value="Genomic_DNA"/>
</dbReference>
<gene>
    <name evidence="2" type="ORF">H4W81_001877</name>
</gene>
<feature type="chain" id="PRO_5045715557" evidence="1">
    <location>
        <begin position="23"/>
        <end position="42"/>
    </location>
</feature>
<evidence type="ECO:0000313" key="3">
    <source>
        <dbReference type="Proteomes" id="UP000661607"/>
    </source>
</evidence>
<organism evidence="2 3">
    <name type="scientific">Nonomuraea africana</name>
    <dbReference type="NCBI Taxonomy" id="46171"/>
    <lineage>
        <taxon>Bacteria</taxon>
        <taxon>Bacillati</taxon>
        <taxon>Actinomycetota</taxon>
        <taxon>Actinomycetes</taxon>
        <taxon>Streptosporangiales</taxon>
        <taxon>Streptosporangiaceae</taxon>
        <taxon>Nonomuraea</taxon>
    </lineage>
</organism>